<dbReference type="CDD" id="cd04873">
    <property type="entry name" value="ACT_UUR-ACR-like"/>
    <property type="match status" value="1"/>
</dbReference>
<protein>
    <submittedName>
        <fullName evidence="8">Transcription factor bHLH95</fullName>
    </submittedName>
</protein>
<evidence type="ECO:0000259" key="7">
    <source>
        <dbReference type="PROSITE" id="PS50888"/>
    </source>
</evidence>
<dbReference type="GO" id="GO:0003677">
    <property type="term" value="F:DNA binding"/>
    <property type="evidence" value="ECO:0007669"/>
    <property type="project" value="UniProtKB-KW"/>
</dbReference>
<dbReference type="GO" id="GO:0046983">
    <property type="term" value="F:protein dimerization activity"/>
    <property type="evidence" value="ECO:0007669"/>
    <property type="project" value="InterPro"/>
</dbReference>
<dbReference type="InterPro" id="IPR044278">
    <property type="entry name" value="BHLH95-like"/>
</dbReference>
<comment type="caution">
    <text evidence="8">The sequence shown here is derived from an EMBL/GenBank/DDBJ whole genome shotgun (WGS) entry which is preliminary data.</text>
</comment>
<dbReference type="SMART" id="SM00353">
    <property type="entry name" value="HLH"/>
    <property type="match status" value="1"/>
</dbReference>
<evidence type="ECO:0000256" key="6">
    <source>
        <dbReference type="SAM" id="MobiDB-lite"/>
    </source>
</evidence>
<proteinExistence type="predicted"/>
<dbReference type="Proteomes" id="UP000288805">
    <property type="component" value="Unassembled WGS sequence"/>
</dbReference>
<dbReference type="SUPFAM" id="SSF47459">
    <property type="entry name" value="HLH, helix-loop-helix DNA-binding domain"/>
    <property type="match status" value="1"/>
</dbReference>
<dbReference type="PANTHER" id="PTHR46772:SF8">
    <property type="entry name" value="TRANSCRIPTION FACTOR BHLH95"/>
    <property type="match status" value="1"/>
</dbReference>
<dbReference type="Gene3D" id="4.10.280.10">
    <property type="entry name" value="Helix-loop-helix DNA-binding domain"/>
    <property type="match status" value="1"/>
</dbReference>
<dbReference type="InterPro" id="IPR054502">
    <property type="entry name" value="bHLH-TF_ACT-like_plant"/>
</dbReference>
<keyword evidence="3" id="KW-0238">DNA-binding</keyword>
<evidence type="ECO:0000256" key="3">
    <source>
        <dbReference type="ARBA" id="ARBA00023125"/>
    </source>
</evidence>
<evidence type="ECO:0000256" key="2">
    <source>
        <dbReference type="ARBA" id="ARBA00023015"/>
    </source>
</evidence>
<dbReference type="InterPro" id="IPR036638">
    <property type="entry name" value="HLH_DNA-bd_sf"/>
</dbReference>
<keyword evidence="2" id="KW-0805">Transcription regulation</keyword>
<reference evidence="8 9" key="1">
    <citation type="journal article" date="2018" name="PLoS Genet.">
        <title>Population sequencing reveals clonal diversity and ancestral inbreeding in the grapevine cultivar Chardonnay.</title>
        <authorList>
            <person name="Roach M.J."/>
            <person name="Johnson D.L."/>
            <person name="Bohlmann J."/>
            <person name="van Vuuren H.J."/>
            <person name="Jones S.J."/>
            <person name="Pretorius I.S."/>
            <person name="Schmidt S.A."/>
            <person name="Borneman A.R."/>
        </authorList>
    </citation>
    <scope>NUCLEOTIDE SEQUENCE [LARGE SCALE GENOMIC DNA]</scope>
    <source>
        <strain evidence="9">cv. Chardonnay</strain>
        <tissue evidence="8">Leaf</tissue>
    </source>
</reference>
<keyword evidence="5" id="KW-0539">Nucleus</keyword>
<dbReference type="InterPro" id="IPR011598">
    <property type="entry name" value="bHLH_dom"/>
</dbReference>
<dbReference type="GO" id="GO:0009960">
    <property type="term" value="P:endosperm development"/>
    <property type="evidence" value="ECO:0007669"/>
    <property type="project" value="InterPro"/>
</dbReference>
<evidence type="ECO:0000313" key="8">
    <source>
        <dbReference type="EMBL" id="RVW61161.1"/>
    </source>
</evidence>
<dbReference type="GO" id="GO:0005634">
    <property type="term" value="C:nucleus"/>
    <property type="evidence" value="ECO:0007669"/>
    <property type="project" value="UniProtKB-SubCell"/>
</dbReference>
<dbReference type="CDD" id="cd11393">
    <property type="entry name" value="bHLH_AtbHLH_like"/>
    <property type="match status" value="1"/>
</dbReference>
<evidence type="ECO:0000313" key="9">
    <source>
        <dbReference type="Proteomes" id="UP000288805"/>
    </source>
</evidence>
<dbReference type="Pfam" id="PF00010">
    <property type="entry name" value="HLH"/>
    <property type="match status" value="1"/>
</dbReference>
<gene>
    <name evidence="8" type="primary">BHLH95_3</name>
    <name evidence="8" type="ORF">CK203_020506</name>
</gene>
<feature type="region of interest" description="Disordered" evidence="6">
    <location>
        <begin position="1"/>
        <end position="68"/>
    </location>
</feature>
<dbReference type="PROSITE" id="PS50888">
    <property type="entry name" value="BHLH"/>
    <property type="match status" value="1"/>
</dbReference>
<comment type="subcellular location">
    <subcellularLocation>
        <location evidence="1">Nucleus</location>
    </subcellularLocation>
</comment>
<dbReference type="EMBL" id="QGNW01000842">
    <property type="protein sequence ID" value="RVW61161.1"/>
    <property type="molecule type" value="Genomic_DNA"/>
</dbReference>
<evidence type="ECO:0000256" key="1">
    <source>
        <dbReference type="ARBA" id="ARBA00004123"/>
    </source>
</evidence>
<keyword evidence="4" id="KW-0804">Transcription</keyword>
<accession>A0A438FMF7</accession>
<name>A0A438FMF7_VITVI</name>
<dbReference type="InterPro" id="IPR045239">
    <property type="entry name" value="bHLH95_bHLH"/>
</dbReference>
<feature type="domain" description="BHLH" evidence="7">
    <location>
        <begin position="66"/>
        <end position="124"/>
    </location>
</feature>
<dbReference type="AlphaFoldDB" id="A0A438FMF7"/>
<evidence type="ECO:0000256" key="5">
    <source>
        <dbReference type="ARBA" id="ARBA00023242"/>
    </source>
</evidence>
<dbReference type="PANTHER" id="PTHR46772">
    <property type="entry name" value="BHLH DOMAIN-CONTAINING PROTEIN"/>
    <property type="match status" value="1"/>
</dbReference>
<evidence type="ECO:0000256" key="4">
    <source>
        <dbReference type="ARBA" id="ARBA00023163"/>
    </source>
</evidence>
<dbReference type="Pfam" id="PF22754">
    <property type="entry name" value="bHLH-TF_ACT-like_plant"/>
    <property type="match status" value="1"/>
</dbReference>
<feature type="compositionally biased region" description="Gly residues" evidence="6">
    <location>
        <begin position="34"/>
        <end position="64"/>
    </location>
</feature>
<dbReference type="GO" id="GO:0003700">
    <property type="term" value="F:DNA-binding transcription factor activity"/>
    <property type="evidence" value="ECO:0007669"/>
    <property type="project" value="InterPro"/>
</dbReference>
<organism evidence="8 9">
    <name type="scientific">Vitis vinifera</name>
    <name type="common">Grape</name>
    <dbReference type="NCBI Taxonomy" id="29760"/>
    <lineage>
        <taxon>Eukaryota</taxon>
        <taxon>Viridiplantae</taxon>
        <taxon>Streptophyta</taxon>
        <taxon>Embryophyta</taxon>
        <taxon>Tracheophyta</taxon>
        <taxon>Spermatophyta</taxon>
        <taxon>Magnoliopsida</taxon>
        <taxon>eudicotyledons</taxon>
        <taxon>Gunneridae</taxon>
        <taxon>Pentapetalae</taxon>
        <taxon>rosids</taxon>
        <taxon>Vitales</taxon>
        <taxon>Vitaceae</taxon>
        <taxon>Viteae</taxon>
        <taxon>Vitis</taxon>
    </lineage>
</organism>
<sequence>MAEGGGHEGFLWENHQTAATGMDLVPPDKKRGRGGAIKNGKNGKGSGEGNEGKGGGGGGGGGGGESDHEIHIWTERERRKKMRNMFSSLHALLPQLPPKCKISAYQEADKSTIVDEAVNYIKTLQHTLQKLQKQKLERLQGATTVNYEPSIITSQKLAFDSREAFLADQGSSSNLAITPSNSSNSLSVARVPAVFQSWTSPNVTLNVCGNEAQISVCSPKKPGLLTTICYVLEKHKLEVISAHVSSDYNRSMYMIQTNANGALDQFPVGFPMEEVYKQAAGEIMFWASS</sequence>